<dbReference type="GO" id="GO:0005634">
    <property type="term" value="C:nucleus"/>
    <property type="evidence" value="ECO:0007669"/>
    <property type="project" value="UniProtKB-SubCell"/>
</dbReference>
<evidence type="ECO:0000259" key="4">
    <source>
        <dbReference type="PROSITE" id="PS50196"/>
    </source>
</evidence>
<dbReference type="InterPro" id="IPR045255">
    <property type="entry name" value="RanBP1-like"/>
</dbReference>
<name>A0A367YNQ1_9ASCO</name>
<dbReference type="Proteomes" id="UP000253472">
    <property type="component" value="Unassembled WGS sequence"/>
</dbReference>
<dbReference type="Pfam" id="PF00638">
    <property type="entry name" value="Ran_BP1"/>
    <property type="match status" value="1"/>
</dbReference>
<evidence type="ECO:0000256" key="2">
    <source>
        <dbReference type="ARBA" id="ARBA00023242"/>
    </source>
</evidence>
<organism evidence="5 6">
    <name type="scientific">Candida viswanathii</name>
    <dbReference type="NCBI Taxonomy" id="5486"/>
    <lineage>
        <taxon>Eukaryota</taxon>
        <taxon>Fungi</taxon>
        <taxon>Dikarya</taxon>
        <taxon>Ascomycota</taxon>
        <taxon>Saccharomycotina</taxon>
        <taxon>Pichiomycetes</taxon>
        <taxon>Debaryomycetaceae</taxon>
        <taxon>Candida/Lodderomyces clade</taxon>
        <taxon>Candida</taxon>
    </lineage>
</organism>
<dbReference type="STRING" id="5486.A0A367YNQ1"/>
<dbReference type="OrthoDB" id="411251at2759"/>
<proteinExistence type="predicted"/>
<keyword evidence="6" id="KW-1185">Reference proteome</keyword>
<evidence type="ECO:0000313" key="5">
    <source>
        <dbReference type="EMBL" id="RCK67397.1"/>
    </source>
</evidence>
<feature type="region of interest" description="Disordered" evidence="3">
    <location>
        <begin position="61"/>
        <end position="206"/>
    </location>
</feature>
<reference evidence="5 6" key="1">
    <citation type="submission" date="2018-06" db="EMBL/GenBank/DDBJ databases">
        <title>Whole genome sequencing of Candida tropicalis (genome annotated by CSBL at Korea University).</title>
        <authorList>
            <person name="Ahn J."/>
        </authorList>
    </citation>
    <scope>NUCLEOTIDE SEQUENCE [LARGE SCALE GENOMIC DNA]</scope>
    <source>
        <strain evidence="5 6">ATCC 20962</strain>
    </source>
</reference>
<dbReference type="SUPFAM" id="SSF50729">
    <property type="entry name" value="PH domain-like"/>
    <property type="match status" value="1"/>
</dbReference>
<dbReference type="InterPro" id="IPR011993">
    <property type="entry name" value="PH-like_dom_sf"/>
</dbReference>
<comment type="subcellular location">
    <subcellularLocation>
        <location evidence="1">Nucleus</location>
    </subcellularLocation>
</comment>
<dbReference type="PANTHER" id="PTHR23138">
    <property type="entry name" value="RAN BINDING PROTEIN"/>
    <property type="match status" value="1"/>
</dbReference>
<keyword evidence="2" id="KW-0539">Nucleus</keyword>
<dbReference type="InterPro" id="IPR000156">
    <property type="entry name" value="Ran_bind_dom"/>
</dbReference>
<dbReference type="EMBL" id="QLNQ01000001">
    <property type="protein sequence ID" value="RCK67397.1"/>
    <property type="molecule type" value="Genomic_DNA"/>
</dbReference>
<accession>A0A367YNQ1</accession>
<feature type="compositionally biased region" description="Acidic residues" evidence="3">
    <location>
        <begin position="61"/>
        <end position="71"/>
    </location>
</feature>
<feature type="compositionally biased region" description="Polar residues" evidence="3">
    <location>
        <begin position="120"/>
        <end position="132"/>
    </location>
</feature>
<feature type="domain" description="RanBD1" evidence="4">
    <location>
        <begin position="243"/>
        <end position="389"/>
    </location>
</feature>
<feature type="region of interest" description="Disordered" evidence="3">
    <location>
        <begin position="1"/>
        <end position="23"/>
    </location>
</feature>
<gene>
    <name evidence="5" type="primary">YRB2_0</name>
    <name evidence="5" type="ORF">Cantr_03042</name>
</gene>
<feature type="compositionally biased region" description="Basic and acidic residues" evidence="3">
    <location>
        <begin position="220"/>
        <end position="234"/>
    </location>
</feature>
<dbReference type="GO" id="GO:0006607">
    <property type="term" value="P:NLS-bearing protein import into nucleus"/>
    <property type="evidence" value="ECO:0007669"/>
    <property type="project" value="TreeGrafter"/>
</dbReference>
<evidence type="ECO:0000313" key="6">
    <source>
        <dbReference type="Proteomes" id="UP000253472"/>
    </source>
</evidence>
<feature type="compositionally biased region" description="Low complexity" evidence="3">
    <location>
        <begin position="181"/>
        <end position="198"/>
    </location>
</feature>
<feature type="compositionally biased region" description="Polar residues" evidence="3">
    <location>
        <begin position="168"/>
        <end position="180"/>
    </location>
</feature>
<protein>
    <submittedName>
        <fullName evidence="5">Ran-specific GTPase-activating protein 2</fullName>
    </submittedName>
</protein>
<comment type="caution">
    <text evidence="5">The sequence shown here is derived from an EMBL/GenBank/DDBJ whole genome shotgun (WGS) entry which is preliminary data.</text>
</comment>
<dbReference type="PROSITE" id="PS50196">
    <property type="entry name" value="RANBD1"/>
    <property type="match status" value="1"/>
</dbReference>
<feature type="compositionally biased region" description="Basic and acidic residues" evidence="3">
    <location>
        <begin position="72"/>
        <end position="93"/>
    </location>
</feature>
<dbReference type="AlphaFoldDB" id="A0A367YNQ1"/>
<feature type="compositionally biased region" description="Basic and acidic residues" evidence="3">
    <location>
        <begin position="1"/>
        <end position="13"/>
    </location>
</feature>
<dbReference type="PANTHER" id="PTHR23138:SF142">
    <property type="entry name" value="RAN-BINDING PROTEIN 3B-RELATED"/>
    <property type="match status" value="1"/>
</dbReference>
<evidence type="ECO:0000256" key="1">
    <source>
        <dbReference type="ARBA" id="ARBA00004123"/>
    </source>
</evidence>
<dbReference type="SMART" id="SM00160">
    <property type="entry name" value="RanBD"/>
    <property type="match status" value="1"/>
</dbReference>
<sequence length="389" mass="43281">MPNESPAKRKIEPEDLNSSQLKRTKSIAQEDLKESIVKEITQIFEDRISKLEARIKRLEEEILIDEEETKEENDKIEKEVDDEAKKPERKLLNKEPPPLPPRKATFGSNSFSFSPGKVTPLNSFSDVNTVPSSPKPVFGATTSFGSMDRPSTKSSSPEQKSEFKSPSAFATSPTATKDSATNNTNTTTTTTTSSTNSTFGSAFGSNSRFGNAFKESLNKKSFLDNDEPEKKDDSTLSTNNNENAPPVKPQEYKQVDLAPVEQTTGEEDEISHFNCPAKIFELDLAKMNEGWKERGVGPLHLNQSKCDQKKVRLVMRSQGLLRVVLNYKITADTELLKGLGASLTPEKFLRLNSVSPEGTPIQYLLKFGSGNLRDELIEKIESLKEVIKE</sequence>
<feature type="region of interest" description="Disordered" evidence="3">
    <location>
        <begin position="220"/>
        <end position="256"/>
    </location>
</feature>
<evidence type="ECO:0000256" key="3">
    <source>
        <dbReference type="SAM" id="MobiDB-lite"/>
    </source>
</evidence>
<dbReference type="Gene3D" id="2.30.29.30">
    <property type="entry name" value="Pleckstrin-homology domain (PH domain)/Phosphotyrosine-binding domain (PTB)"/>
    <property type="match status" value="1"/>
</dbReference>